<keyword evidence="8" id="KW-1185">Reference proteome</keyword>
<dbReference type="EMBL" id="JBHMEC010000008">
    <property type="protein sequence ID" value="MFB9149120.1"/>
    <property type="molecule type" value="Genomic_DNA"/>
</dbReference>
<keyword evidence="1 4" id="KW-0560">Oxidoreductase</keyword>
<evidence type="ECO:0000256" key="2">
    <source>
        <dbReference type="ARBA" id="ARBA00047806"/>
    </source>
</evidence>
<dbReference type="InterPro" id="IPR036509">
    <property type="entry name" value="Met_Sox_Rdtase_MsrA_sf"/>
</dbReference>
<sequence>MAIGLREFKAGMLALLIAAALCLQGGRAGAAEPATLVVAGGCFWCVEADFEVVAGVFGAEAGFAGGNVDSPTYKQVTRGGTGHLEAVRISFDPGKVSRADLLRLFLRSIDPTDAGGQFCDRGESYTTAIFVSDRAEKALAEAAIREAAAALGQDIVTPVRALDRFWPAGAYHQDYHRSRDIVLTRFGPRTKASAYKLYRKSCGRDARVRALWGDAAAFAGGS</sequence>
<dbReference type="NCBIfam" id="TIGR00401">
    <property type="entry name" value="msrA"/>
    <property type="match status" value="1"/>
</dbReference>
<dbReference type="PANTHER" id="PTHR43774:SF1">
    <property type="entry name" value="PEPTIDE METHIONINE SULFOXIDE REDUCTASE MSRA 2"/>
    <property type="match status" value="1"/>
</dbReference>
<keyword evidence="5" id="KW-0732">Signal</keyword>
<evidence type="ECO:0000313" key="7">
    <source>
        <dbReference type="EMBL" id="MFB9149120.1"/>
    </source>
</evidence>
<feature type="active site" evidence="4">
    <location>
        <position position="42"/>
    </location>
</feature>
<reference evidence="7 8" key="1">
    <citation type="submission" date="2024-09" db="EMBL/GenBank/DDBJ databases">
        <authorList>
            <person name="Sun Q."/>
            <person name="Mori K."/>
        </authorList>
    </citation>
    <scope>NUCLEOTIDE SEQUENCE [LARGE SCALE GENOMIC DNA]</scope>
    <source>
        <strain evidence="7 8">CECT 9424</strain>
    </source>
</reference>
<evidence type="ECO:0000256" key="1">
    <source>
        <dbReference type="ARBA" id="ARBA00023002"/>
    </source>
</evidence>
<accession>A0ABV5HZG6</accession>
<dbReference type="GO" id="GO:0008113">
    <property type="term" value="F:peptide-methionine (S)-S-oxide reductase activity"/>
    <property type="evidence" value="ECO:0007669"/>
    <property type="project" value="UniProtKB-EC"/>
</dbReference>
<dbReference type="HAMAP" id="MF_01401">
    <property type="entry name" value="MsrA"/>
    <property type="match status" value="1"/>
</dbReference>
<feature type="chain" id="PRO_5046044076" description="Peptide methionine sulfoxide reductase MsrA" evidence="5">
    <location>
        <begin position="31"/>
        <end position="222"/>
    </location>
</feature>
<dbReference type="Proteomes" id="UP001589670">
    <property type="component" value="Unassembled WGS sequence"/>
</dbReference>
<evidence type="ECO:0000256" key="3">
    <source>
        <dbReference type="ARBA" id="ARBA00048782"/>
    </source>
</evidence>
<comment type="caution">
    <text evidence="7">The sequence shown here is derived from an EMBL/GenBank/DDBJ whole genome shotgun (WGS) entry which is preliminary data.</text>
</comment>
<name>A0ABV5HZG6_9RHOB</name>
<feature type="signal peptide" evidence="5">
    <location>
        <begin position="1"/>
        <end position="30"/>
    </location>
</feature>
<dbReference type="RefSeq" id="WP_377067690.1">
    <property type="nucleotide sequence ID" value="NZ_JBHMEC010000008.1"/>
</dbReference>
<dbReference type="PANTHER" id="PTHR43774">
    <property type="entry name" value="PEPTIDE METHIONINE SULFOXIDE REDUCTASE"/>
    <property type="match status" value="1"/>
</dbReference>
<evidence type="ECO:0000313" key="8">
    <source>
        <dbReference type="Proteomes" id="UP001589670"/>
    </source>
</evidence>
<feature type="domain" description="Peptide methionine sulphoxide reductase MsrA" evidence="6">
    <location>
        <begin position="36"/>
        <end position="178"/>
    </location>
</feature>
<comment type="function">
    <text evidence="4">Has an important function as a repair enzyme for proteins that have been inactivated by oxidation. Catalyzes the reversible oxidation-reduction of methionine sulfoxide in proteins to methionine.</text>
</comment>
<gene>
    <name evidence="4 7" type="primary">msrA</name>
    <name evidence="7" type="ORF">ACFFU4_05065</name>
</gene>
<comment type="catalytic activity">
    <reaction evidence="2 4">
        <text>L-methionyl-[protein] + [thioredoxin]-disulfide + H2O = L-methionyl-(S)-S-oxide-[protein] + [thioredoxin]-dithiol</text>
        <dbReference type="Rhea" id="RHEA:14217"/>
        <dbReference type="Rhea" id="RHEA-COMP:10698"/>
        <dbReference type="Rhea" id="RHEA-COMP:10700"/>
        <dbReference type="Rhea" id="RHEA-COMP:12313"/>
        <dbReference type="Rhea" id="RHEA-COMP:12315"/>
        <dbReference type="ChEBI" id="CHEBI:15377"/>
        <dbReference type="ChEBI" id="CHEBI:16044"/>
        <dbReference type="ChEBI" id="CHEBI:29950"/>
        <dbReference type="ChEBI" id="CHEBI:44120"/>
        <dbReference type="ChEBI" id="CHEBI:50058"/>
        <dbReference type="EC" id="1.8.4.11"/>
    </reaction>
</comment>
<evidence type="ECO:0000256" key="4">
    <source>
        <dbReference type="HAMAP-Rule" id="MF_01401"/>
    </source>
</evidence>
<comment type="catalytic activity">
    <reaction evidence="3 4">
        <text>[thioredoxin]-disulfide + L-methionine + H2O = L-methionine (S)-S-oxide + [thioredoxin]-dithiol</text>
        <dbReference type="Rhea" id="RHEA:19993"/>
        <dbReference type="Rhea" id="RHEA-COMP:10698"/>
        <dbReference type="Rhea" id="RHEA-COMP:10700"/>
        <dbReference type="ChEBI" id="CHEBI:15377"/>
        <dbReference type="ChEBI" id="CHEBI:29950"/>
        <dbReference type="ChEBI" id="CHEBI:50058"/>
        <dbReference type="ChEBI" id="CHEBI:57844"/>
        <dbReference type="ChEBI" id="CHEBI:58772"/>
        <dbReference type="EC" id="1.8.4.11"/>
    </reaction>
</comment>
<organism evidence="7 8">
    <name type="scientific">Roseovarius ramblicola</name>
    <dbReference type="NCBI Taxonomy" id="2022336"/>
    <lineage>
        <taxon>Bacteria</taxon>
        <taxon>Pseudomonadati</taxon>
        <taxon>Pseudomonadota</taxon>
        <taxon>Alphaproteobacteria</taxon>
        <taxon>Rhodobacterales</taxon>
        <taxon>Roseobacteraceae</taxon>
        <taxon>Roseovarius</taxon>
    </lineage>
</organism>
<comment type="similarity">
    <text evidence="4">Belongs to the MsrA Met sulfoxide reductase family.</text>
</comment>
<dbReference type="SUPFAM" id="SSF55068">
    <property type="entry name" value="Peptide methionine sulfoxide reductase"/>
    <property type="match status" value="1"/>
</dbReference>
<dbReference type="Pfam" id="PF01625">
    <property type="entry name" value="PMSR"/>
    <property type="match status" value="1"/>
</dbReference>
<protein>
    <recommendedName>
        <fullName evidence="4">Peptide methionine sulfoxide reductase MsrA</fullName>
        <shortName evidence="4">Protein-methionine-S-oxide reductase</shortName>
        <ecNumber evidence="4">1.8.4.11</ecNumber>
    </recommendedName>
    <alternativeName>
        <fullName evidence="4">Peptide-methionine (S)-S-oxide reductase</fullName>
        <shortName evidence="4">Peptide Met(O) reductase</shortName>
    </alternativeName>
</protein>
<evidence type="ECO:0000256" key="5">
    <source>
        <dbReference type="SAM" id="SignalP"/>
    </source>
</evidence>
<proteinExistence type="inferred from homology"/>
<dbReference type="EC" id="1.8.4.11" evidence="4"/>
<dbReference type="InterPro" id="IPR002569">
    <property type="entry name" value="Met_Sox_Rdtase_MsrA_dom"/>
</dbReference>
<evidence type="ECO:0000259" key="6">
    <source>
        <dbReference type="Pfam" id="PF01625"/>
    </source>
</evidence>
<dbReference type="Gene3D" id="3.30.1060.10">
    <property type="entry name" value="Peptide methionine sulphoxide reductase MsrA"/>
    <property type="match status" value="1"/>
</dbReference>